<gene>
    <name evidence="1" type="ORF">Vadar_028910</name>
</gene>
<evidence type="ECO:0000313" key="2">
    <source>
        <dbReference type="Proteomes" id="UP000828048"/>
    </source>
</evidence>
<sequence>MGASSDPTKNGNSDEQQCRSKIYESPWHIYAMNWSVWHDKAVLQSRMGEGGWYEIWALFPEIGRSLGSGMGIEMDISECEDHNLNDCDKVNGICRNTPGSYSCSCNSHYYGDGKSCTKKASQFPVIKFSLEAIKKEQAVDAKVAETIAKHKEELDQVDSSAYQAGQNKAAKYYATGQGLDAAQVQRDVPIRQIPKAPIPDVPISPSAEEEPTEESTEHVEDESKPPAAT</sequence>
<dbReference type="Proteomes" id="UP000828048">
    <property type="component" value="Chromosome 1"/>
</dbReference>
<evidence type="ECO:0000313" key="1">
    <source>
        <dbReference type="EMBL" id="KAH7844517.1"/>
    </source>
</evidence>
<dbReference type="EMBL" id="CM037151">
    <property type="protein sequence ID" value="KAH7844517.1"/>
    <property type="molecule type" value="Genomic_DNA"/>
</dbReference>
<name>A0ACB7XU04_9ERIC</name>
<keyword evidence="2" id="KW-1185">Reference proteome</keyword>
<organism evidence="1 2">
    <name type="scientific">Vaccinium darrowii</name>
    <dbReference type="NCBI Taxonomy" id="229202"/>
    <lineage>
        <taxon>Eukaryota</taxon>
        <taxon>Viridiplantae</taxon>
        <taxon>Streptophyta</taxon>
        <taxon>Embryophyta</taxon>
        <taxon>Tracheophyta</taxon>
        <taxon>Spermatophyta</taxon>
        <taxon>Magnoliopsida</taxon>
        <taxon>eudicotyledons</taxon>
        <taxon>Gunneridae</taxon>
        <taxon>Pentapetalae</taxon>
        <taxon>asterids</taxon>
        <taxon>Ericales</taxon>
        <taxon>Ericaceae</taxon>
        <taxon>Vaccinioideae</taxon>
        <taxon>Vaccinieae</taxon>
        <taxon>Vaccinium</taxon>
    </lineage>
</organism>
<proteinExistence type="predicted"/>
<comment type="caution">
    <text evidence="1">The sequence shown here is derived from an EMBL/GenBank/DDBJ whole genome shotgun (WGS) entry which is preliminary data.</text>
</comment>
<accession>A0ACB7XU04</accession>
<protein>
    <submittedName>
        <fullName evidence="1">Uncharacterized protein</fullName>
    </submittedName>
</protein>
<reference evidence="1 2" key="1">
    <citation type="journal article" date="2021" name="Hortic Res">
        <title>High-quality reference genome and annotation aids understanding of berry development for evergreen blueberry (Vaccinium darrowii).</title>
        <authorList>
            <person name="Yu J."/>
            <person name="Hulse-Kemp A.M."/>
            <person name="Babiker E."/>
            <person name="Staton M."/>
        </authorList>
    </citation>
    <scope>NUCLEOTIDE SEQUENCE [LARGE SCALE GENOMIC DNA]</scope>
    <source>
        <strain evidence="2">cv. NJ 8807/NJ 8810</strain>
        <tissue evidence="1">Young leaf</tissue>
    </source>
</reference>